<dbReference type="PANTHER" id="PTHR43280">
    <property type="entry name" value="ARAC-FAMILY TRANSCRIPTIONAL REGULATOR"/>
    <property type="match status" value="1"/>
</dbReference>
<evidence type="ECO:0000313" key="6">
    <source>
        <dbReference type="EMBL" id="NHN32198.1"/>
    </source>
</evidence>
<dbReference type="PANTHER" id="PTHR43280:SF2">
    <property type="entry name" value="HTH-TYPE TRANSCRIPTIONAL REGULATOR EXSA"/>
    <property type="match status" value="1"/>
</dbReference>
<dbReference type="SUPFAM" id="SSF51215">
    <property type="entry name" value="Regulatory protein AraC"/>
    <property type="match status" value="1"/>
</dbReference>
<evidence type="ECO:0000256" key="3">
    <source>
        <dbReference type="ARBA" id="ARBA00023163"/>
    </source>
</evidence>
<dbReference type="SMART" id="SM00342">
    <property type="entry name" value="HTH_ARAC"/>
    <property type="match status" value="1"/>
</dbReference>
<evidence type="ECO:0000256" key="2">
    <source>
        <dbReference type="ARBA" id="ARBA00023125"/>
    </source>
</evidence>
<dbReference type="Pfam" id="PF02311">
    <property type="entry name" value="AraC_binding"/>
    <property type="match status" value="1"/>
</dbReference>
<dbReference type="SUPFAM" id="SSF46689">
    <property type="entry name" value="Homeodomain-like"/>
    <property type="match status" value="2"/>
</dbReference>
<dbReference type="PROSITE" id="PS50008">
    <property type="entry name" value="PIPLC_Y_DOMAIN"/>
    <property type="match status" value="1"/>
</dbReference>
<dbReference type="EMBL" id="JAAOIW010000007">
    <property type="protein sequence ID" value="NHN32198.1"/>
    <property type="molecule type" value="Genomic_DNA"/>
</dbReference>
<keyword evidence="3" id="KW-0804">Transcription</keyword>
<comment type="caution">
    <text evidence="6">The sequence shown here is derived from an EMBL/GenBank/DDBJ whole genome shotgun (WGS) entry which is preliminary data.</text>
</comment>
<evidence type="ECO:0000256" key="1">
    <source>
        <dbReference type="ARBA" id="ARBA00023015"/>
    </source>
</evidence>
<dbReference type="PROSITE" id="PS01124">
    <property type="entry name" value="HTH_ARAC_FAMILY_2"/>
    <property type="match status" value="1"/>
</dbReference>
<proteinExistence type="predicted"/>
<keyword evidence="2" id="KW-0238">DNA-binding</keyword>
<dbReference type="InterPro" id="IPR001711">
    <property type="entry name" value="PLipase_C_Pinositol-sp_Y"/>
</dbReference>
<accession>A0ABX0J899</accession>
<dbReference type="PRINTS" id="PR00032">
    <property type="entry name" value="HTHARAC"/>
</dbReference>
<dbReference type="Gene3D" id="1.10.10.60">
    <property type="entry name" value="Homeodomain-like"/>
    <property type="match status" value="2"/>
</dbReference>
<keyword evidence="7" id="KW-1185">Reference proteome</keyword>
<feature type="domain" description="PI-PLC Y-box" evidence="5">
    <location>
        <begin position="160"/>
        <end position="228"/>
    </location>
</feature>
<keyword evidence="1" id="KW-0805">Transcription regulation</keyword>
<dbReference type="Pfam" id="PF12833">
    <property type="entry name" value="HTH_18"/>
    <property type="match status" value="1"/>
</dbReference>
<dbReference type="Proteomes" id="UP001165962">
    <property type="component" value="Unassembled WGS sequence"/>
</dbReference>
<dbReference type="InterPro" id="IPR009057">
    <property type="entry name" value="Homeodomain-like_sf"/>
</dbReference>
<feature type="domain" description="HTH araC/xylS-type" evidence="4">
    <location>
        <begin position="183"/>
        <end position="281"/>
    </location>
</feature>
<evidence type="ECO:0000259" key="5">
    <source>
        <dbReference type="PROSITE" id="PS50008"/>
    </source>
</evidence>
<evidence type="ECO:0000313" key="7">
    <source>
        <dbReference type="Proteomes" id="UP001165962"/>
    </source>
</evidence>
<dbReference type="InterPro" id="IPR020449">
    <property type="entry name" value="Tscrpt_reg_AraC-type_HTH"/>
</dbReference>
<name>A0ABX0J899_9BACL</name>
<gene>
    <name evidence="6" type="ORF">G9U52_20360</name>
</gene>
<protein>
    <submittedName>
        <fullName evidence="6">AraC family transcriptional regulator</fullName>
    </submittedName>
</protein>
<sequence length="287" mass="34617">MTLEASYTRTAAFFISYKDDIQEQREPVGHFHDSFELVYFSRADIQIFLKDKQYQIHDGDLLLINEFDIHRILYKPNSHYTRYVINFKHNFIRDLLVLLQLETTFNSLVQSQTHTISLDLKQRYKIEQLFKALYDMQEDSVEKIDLTLEPSIKMNLLLLLIEYYQLVQMKAYRKREDFDKEVQEIIHFIDTRFMEDIQLEDLEQLLGISKYTICRIFKKSTRFTFSEYLQHRRIIEAQKKLISSDKPIIEIGLECGFQNLQHFYRVFKKISNCTPSQYRKQKHHNGL</sequence>
<dbReference type="PROSITE" id="PS00041">
    <property type="entry name" value="HTH_ARAC_FAMILY_1"/>
    <property type="match status" value="1"/>
</dbReference>
<dbReference type="InterPro" id="IPR003313">
    <property type="entry name" value="AraC-bd"/>
</dbReference>
<evidence type="ECO:0000259" key="4">
    <source>
        <dbReference type="PROSITE" id="PS01124"/>
    </source>
</evidence>
<organism evidence="6 7">
    <name type="scientific">Paenibacillus agricola</name>
    <dbReference type="NCBI Taxonomy" id="2716264"/>
    <lineage>
        <taxon>Bacteria</taxon>
        <taxon>Bacillati</taxon>
        <taxon>Bacillota</taxon>
        <taxon>Bacilli</taxon>
        <taxon>Bacillales</taxon>
        <taxon>Paenibacillaceae</taxon>
        <taxon>Paenibacillus</taxon>
    </lineage>
</organism>
<dbReference type="InterPro" id="IPR018062">
    <property type="entry name" value="HTH_AraC-typ_CS"/>
</dbReference>
<dbReference type="InterPro" id="IPR037923">
    <property type="entry name" value="HTH-like"/>
</dbReference>
<dbReference type="InterPro" id="IPR018060">
    <property type="entry name" value="HTH_AraC"/>
</dbReference>
<reference evidence="6" key="1">
    <citation type="submission" date="2020-03" db="EMBL/GenBank/DDBJ databases">
        <title>Draft sequencing of Paenibacilllus sp. S3N08.</title>
        <authorList>
            <person name="Kim D.-U."/>
        </authorList>
    </citation>
    <scope>NUCLEOTIDE SEQUENCE</scope>
    <source>
        <strain evidence="6">S3N08</strain>
    </source>
</reference>